<evidence type="ECO:0000256" key="1">
    <source>
        <dbReference type="ARBA" id="ARBA00004651"/>
    </source>
</evidence>
<evidence type="ECO:0000256" key="4">
    <source>
        <dbReference type="ARBA" id="ARBA00022692"/>
    </source>
</evidence>
<feature type="transmembrane region" description="Helical" evidence="7">
    <location>
        <begin position="283"/>
        <end position="309"/>
    </location>
</feature>
<evidence type="ECO:0000256" key="6">
    <source>
        <dbReference type="ARBA" id="ARBA00023136"/>
    </source>
</evidence>
<feature type="transmembrane region" description="Helical" evidence="7">
    <location>
        <begin position="241"/>
        <end position="263"/>
    </location>
</feature>
<dbReference type="RefSeq" id="WP_053602220.1">
    <property type="nucleotide sequence ID" value="NZ_CP012600.1"/>
</dbReference>
<dbReference type="OrthoDB" id="2803660at2"/>
<evidence type="ECO:0000313" key="10">
    <source>
        <dbReference type="Proteomes" id="UP000067625"/>
    </source>
</evidence>
<gene>
    <name evidence="9" type="ORF">AM592_01970</name>
</gene>
<feature type="transmembrane region" description="Helical" evidence="7">
    <location>
        <begin position="179"/>
        <end position="199"/>
    </location>
</feature>
<feature type="domain" description="ABC transmembrane type-1" evidence="8">
    <location>
        <begin position="95"/>
        <end position="302"/>
    </location>
</feature>
<evidence type="ECO:0000259" key="8">
    <source>
        <dbReference type="PROSITE" id="PS50928"/>
    </source>
</evidence>
<dbReference type="GO" id="GO:0005886">
    <property type="term" value="C:plasma membrane"/>
    <property type="evidence" value="ECO:0007669"/>
    <property type="project" value="UniProtKB-SubCell"/>
</dbReference>
<dbReference type="STRING" id="1441095.AM592_01970"/>
<dbReference type="Proteomes" id="UP000067625">
    <property type="component" value="Chromosome"/>
</dbReference>
<dbReference type="GO" id="GO:0055085">
    <property type="term" value="P:transmembrane transport"/>
    <property type="evidence" value="ECO:0007669"/>
    <property type="project" value="InterPro"/>
</dbReference>
<keyword evidence="4 7" id="KW-0812">Transmembrane</keyword>
<feature type="transmembrane region" description="Helical" evidence="7">
    <location>
        <begin position="134"/>
        <end position="159"/>
    </location>
</feature>
<dbReference type="EMBL" id="CP012600">
    <property type="protein sequence ID" value="ALC80487.1"/>
    <property type="molecule type" value="Genomic_DNA"/>
</dbReference>
<evidence type="ECO:0000256" key="5">
    <source>
        <dbReference type="ARBA" id="ARBA00022989"/>
    </source>
</evidence>
<dbReference type="CDD" id="cd06261">
    <property type="entry name" value="TM_PBP2"/>
    <property type="match status" value="1"/>
</dbReference>
<organism evidence="9 10">
    <name type="scientific">Bacillus gobiensis</name>
    <dbReference type="NCBI Taxonomy" id="1441095"/>
    <lineage>
        <taxon>Bacteria</taxon>
        <taxon>Bacillati</taxon>
        <taxon>Bacillota</taxon>
        <taxon>Bacilli</taxon>
        <taxon>Bacillales</taxon>
        <taxon>Bacillaceae</taxon>
        <taxon>Bacillus</taxon>
    </lineage>
</organism>
<reference evidence="9 10" key="2">
    <citation type="journal article" date="2016" name="Int. J. Syst. Evol. Microbiol.">
        <title>Bacillus gobiensis sp. nov., isolated from a soil sample.</title>
        <authorList>
            <person name="Liu B."/>
            <person name="Liu G.H."/>
            <person name="Cetin S."/>
            <person name="Schumann P."/>
            <person name="Pan Z.Z."/>
            <person name="Chen Q.Q."/>
        </authorList>
    </citation>
    <scope>NUCLEOTIDE SEQUENCE [LARGE SCALE GENOMIC DNA]</scope>
    <source>
        <strain evidence="9 10">FJAT-4402</strain>
    </source>
</reference>
<reference evidence="10" key="1">
    <citation type="submission" date="2015-08" db="EMBL/GenBank/DDBJ databases">
        <title>Genome sequencing project for genomic taxonomy and phylogenomics of Bacillus-like bacteria.</title>
        <authorList>
            <person name="Liu B."/>
            <person name="Wang J."/>
            <person name="Zhu Y."/>
            <person name="Liu G."/>
            <person name="Chen Q."/>
            <person name="Chen Z."/>
            <person name="Lan J."/>
            <person name="Che J."/>
            <person name="Ge C."/>
            <person name="Shi H."/>
            <person name="Pan Z."/>
            <person name="Liu X."/>
        </authorList>
    </citation>
    <scope>NUCLEOTIDE SEQUENCE [LARGE SCALE GENOMIC DNA]</scope>
    <source>
        <strain evidence="10">FJAT-4402</strain>
    </source>
</reference>
<dbReference type="InterPro" id="IPR000515">
    <property type="entry name" value="MetI-like"/>
</dbReference>
<evidence type="ECO:0000313" key="9">
    <source>
        <dbReference type="EMBL" id="ALC80487.1"/>
    </source>
</evidence>
<name>A0A0M4FEB3_9BACI</name>
<dbReference type="PANTHER" id="PTHR43163">
    <property type="entry name" value="DIPEPTIDE TRANSPORT SYSTEM PERMEASE PROTEIN DPPB-RELATED"/>
    <property type="match status" value="1"/>
</dbReference>
<dbReference type="AlphaFoldDB" id="A0A0M4FEB3"/>
<proteinExistence type="inferred from homology"/>
<keyword evidence="10" id="KW-1185">Reference proteome</keyword>
<evidence type="ECO:0000256" key="3">
    <source>
        <dbReference type="ARBA" id="ARBA00022475"/>
    </source>
</evidence>
<evidence type="ECO:0000256" key="2">
    <source>
        <dbReference type="ARBA" id="ARBA00022448"/>
    </source>
</evidence>
<dbReference type="Pfam" id="PF19300">
    <property type="entry name" value="BPD_transp_1_N"/>
    <property type="match status" value="1"/>
</dbReference>
<protein>
    <recommendedName>
        <fullName evidence="8">ABC transmembrane type-1 domain-containing protein</fullName>
    </recommendedName>
</protein>
<dbReference type="Gene3D" id="1.10.3720.10">
    <property type="entry name" value="MetI-like"/>
    <property type="match status" value="1"/>
</dbReference>
<feature type="transmembrane region" description="Helical" evidence="7">
    <location>
        <begin position="99"/>
        <end position="122"/>
    </location>
</feature>
<dbReference type="PATRIC" id="fig|1441095.3.peg.424"/>
<comment type="subcellular location">
    <subcellularLocation>
        <location evidence="1 7">Cell membrane</location>
        <topology evidence="1 7">Multi-pass membrane protein</topology>
    </subcellularLocation>
</comment>
<comment type="similarity">
    <text evidence="7">Belongs to the binding-protein-dependent transport system permease family.</text>
</comment>
<keyword evidence="3" id="KW-1003">Cell membrane</keyword>
<dbReference type="InterPro" id="IPR045621">
    <property type="entry name" value="BPD_transp_1_N"/>
</dbReference>
<accession>A0A0M4FEB3</accession>
<keyword evidence="2 7" id="KW-0813">Transport</keyword>
<dbReference type="InterPro" id="IPR035906">
    <property type="entry name" value="MetI-like_sf"/>
</dbReference>
<dbReference type="PROSITE" id="PS50928">
    <property type="entry name" value="ABC_TM1"/>
    <property type="match status" value="1"/>
</dbReference>
<keyword evidence="6 7" id="KW-0472">Membrane</keyword>
<dbReference type="Pfam" id="PF00528">
    <property type="entry name" value="BPD_transp_1"/>
    <property type="match status" value="1"/>
</dbReference>
<evidence type="ECO:0000256" key="7">
    <source>
        <dbReference type="RuleBase" id="RU363032"/>
    </source>
</evidence>
<dbReference type="SUPFAM" id="SSF161098">
    <property type="entry name" value="MetI-like"/>
    <property type="match status" value="1"/>
</dbReference>
<feature type="transmembrane region" description="Helical" evidence="7">
    <location>
        <begin position="12"/>
        <end position="30"/>
    </location>
</feature>
<sequence>MGKFLAGRIASVIPVMFGVTIVVFLLIQLIPGDPAKSILGPEATPEAVNDLRNELGLNDPVYIQYLSWIGNISQGDLGFSYTMHTSIVNEMIPRFLNSLILTAASLLICVFFGVLFGLISAIKKGGIFDKVSMGAALIGASMPVFWIALMLMWLFGLQLKLFPVSGMYNFRDPGGWIDLLHHLVLPAFATATVSTAVIARLSRNTVIDILQQDYVKYFESFGISTGKIHFRHVIRNSLPPIINISGLQVGYLMGGALFSEIVFNWPGIGQQLYLAINQNDYPVLQAGILIIAITFVIINLIVDLVNVWLNPKLRDSLEGKS</sequence>
<keyword evidence="5 7" id="KW-1133">Transmembrane helix</keyword>
<dbReference type="PANTHER" id="PTHR43163:SF6">
    <property type="entry name" value="DIPEPTIDE TRANSPORT SYSTEM PERMEASE PROTEIN DPPB-RELATED"/>
    <property type="match status" value="1"/>
</dbReference>